<dbReference type="AlphaFoldDB" id="B0Y9M2"/>
<evidence type="ECO:0000313" key="10">
    <source>
        <dbReference type="Proteomes" id="UP000001699"/>
    </source>
</evidence>
<dbReference type="HOGENOM" id="CLU_032731_0_1_1"/>
<keyword evidence="4 7" id="KW-0812">Transmembrane</keyword>
<evidence type="ECO:0000259" key="8">
    <source>
        <dbReference type="Pfam" id="PF13813"/>
    </source>
</evidence>
<reference evidence="9 10" key="1">
    <citation type="journal article" date="2008" name="PLoS Genet.">
        <title>Genomic islands in the pathogenic filamentous fungus Aspergillus fumigatus.</title>
        <authorList>
            <person name="Fedorova N.D."/>
            <person name="Khaldi N."/>
            <person name="Joardar V.S."/>
            <person name="Maiti R."/>
            <person name="Amedeo P."/>
            <person name="Anderson M.J."/>
            <person name="Crabtree J."/>
            <person name="Silva J.C."/>
            <person name="Badger J.H."/>
            <person name="Albarraq A."/>
            <person name="Angiuoli S."/>
            <person name="Bussey H."/>
            <person name="Bowyer P."/>
            <person name="Cotty P.J."/>
            <person name="Dyer P.S."/>
            <person name="Egan A."/>
            <person name="Galens K."/>
            <person name="Fraser-Liggett C.M."/>
            <person name="Haas B.J."/>
            <person name="Inman J.M."/>
            <person name="Kent R."/>
            <person name="Lemieux S."/>
            <person name="Malavazi I."/>
            <person name="Orvis J."/>
            <person name="Roemer T."/>
            <person name="Ronning C.M."/>
            <person name="Sundaram J.P."/>
            <person name="Sutton G."/>
            <person name="Turner G."/>
            <person name="Venter J.C."/>
            <person name="White O.R."/>
            <person name="Whitty B.R."/>
            <person name="Youngman P."/>
            <person name="Wolfe K.H."/>
            <person name="Goldman G.H."/>
            <person name="Wortman J.R."/>
            <person name="Jiang B."/>
            <person name="Denning D.W."/>
            <person name="Nierman W.C."/>
        </authorList>
    </citation>
    <scope>NUCLEOTIDE SEQUENCE [LARGE SCALE GENOMIC DNA]</scope>
    <source>
        <strain evidence="10">CBS 144.89 / FGSC A1163 / CEA10</strain>
    </source>
</reference>
<keyword evidence="3" id="KW-0808">Transferase</keyword>
<dbReference type="OrthoDB" id="1077582at2759"/>
<evidence type="ECO:0000256" key="4">
    <source>
        <dbReference type="ARBA" id="ARBA00022692"/>
    </source>
</evidence>
<feature type="transmembrane region" description="Helical" evidence="7">
    <location>
        <begin position="326"/>
        <end position="345"/>
    </location>
</feature>
<feature type="domain" description="Wax synthase" evidence="8">
    <location>
        <begin position="246"/>
        <end position="333"/>
    </location>
</feature>
<evidence type="ECO:0000256" key="3">
    <source>
        <dbReference type="ARBA" id="ARBA00022679"/>
    </source>
</evidence>
<accession>B0Y9M2</accession>
<evidence type="ECO:0000256" key="2">
    <source>
        <dbReference type="ARBA" id="ARBA00007282"/>
    </source>
</evidence>
<keyword evidence="5 7" id="KW-1133">Transmembrane helix</keyword>
<dbReference type="InterPro" id="IPR044851">
    <property type="entry name" value="Wax_synthase"/>
</dbReference>
<dbReference type="EMBL" id="DS499600">
    <property type="protein sequence ID" value="EDP48715.1"/>
    <property type="molecule type" value="Genomic_DNA"/>
</dbReference>
<evidence type="ECO:0000313" key="9">
    <source>
        <dbReference type="EMBL" id="EDP48715.1"/>
    </source>
</evidence>
<feature type="transmembrane region" description="Helical" evidence="7">
    <location>
        <begin position="293"/>
        <end position="314"/>
    </location>
</feature>
<protein>
    <submittedName>
        <fullName evidence="9">Toxin biosynthesis protein (Tri7), putative</fullName>
    </submittedName>
</protein>
<proteinExistence type="inferred from homology"/>
<organism evidence="9 10">
    <name type="scientific">Aspergillus fumigatus (strain CBS 144.89 / FGSC A1163 / CEA10)</name>
    <name type="common">Neosartorya fumigata</name>
    <dbReference type="NCBI Taxonomy" id="451804"/>
    <lineage>
        <taxon>Eukaryota</taxon>
        <taxon>Fungi</taxon>
        <taxon>Dikarya</taxon>
        <taxon>Ascomycota</taxon>
        <taxon>Pezizomycotina</taxon>
        <taxon>Eurotiomycetes</taxon>
        <taxon>Eurotiomycetidae</taxon>
        <taxon>Eurotiales</taxon>
        <taxon>Aspergillaceae</taxon>
        <taxon>Aspergillus</taxon>
        <taxon>Aspergillus subgen. Fumigati</taxon>
    </lineage>
</organism>
<comment type="similarity">
    <text evidence="2">Belongs to the wax synthase family.</text>
</comment>
<dbReference type="PANTHER" id="PTHR31595">
    <property type="entry name" value="LONG-CHAIN-ALCOHOL O-FATTY-ACYLTRANSFERASE 3-RELATED"/>
    <property type="match status" value="1"/>
</dbReference>
<feature type="transmembrane region" description="Helical" evidence="7">
    <location>
        <begin position="6"/>
        <end position="29"/>
    </location>
</feature>
<dbReference type="PANTHER" id="PTHR31595:SF60">
    <property type="entry name" value="BIOSYNTHESIS PROTEIN (TRI7), PUTATIVE (AFU_ORTHOLOGUE AFUA_8G05970)-RELATED"/>
    <property type="match status" value="1"/>
</dbReference>
<evidence type="ECO:0000256" key="6">
    <source>
        <dbReference type="ARBA" id="ARBA00023136"/>
    </source>
</evidence>
<dbReference type="Pfam" id="PF13813">
    <property type="entry name" value="MBOAT_2"/>
    <property type="match status" value="1"/>
</dbReference>
<evidence type="ECO:0000256" key="5">
    <source>
        <dbReference type="ARBA" id="ARBA00022989"/>
    </source>
</evidence>
<dbReference type="GO" id="GO:0016020">
    <property type="term" value="C:membrane"/>
    <property type="evidence" value="ECO:0007669"/>
    <property type="project" value="UniProtKB-SubCell"/>
</dbReference>
<evidence type="ECO:0000256" key="7">
    <source>
        <dbReference type="SAM" id="Phobius"/>
    </source>
</evidence>
<sequence>MDLNSPSAWSILLTQWLLVQLLTGLTIAFSQPYSKVRPAVTVLVIALAYSFQTQVHQTLAETRARGPLAAMCWVNVLNAIDLLMSSRVSFDEQIAWMTKCGQSKTADSSYWRRLVWSIEMAFNYRRINTPWQIRAVPAFDRHDPGFVPDKVKFLRQCALRVCGSLFVVHFCTLDLRDAHLAGILSEISDSKKVLLPTWGEWTARRAILQMLFTISFGLLTRAAILGTYSLLAMFFVAVGAYEPVDWPPVFGNVSDMYSLTRVWGIAWHQILRKLVTSNADILLYDFLRLPHGIVARSLRLIMAFATSGLVHFFTDQGFGLSLNQSGALWFFCLQVPGIALENLVWWTCRGMINRMGFRWRRAIGYVWVSLFFLWVTPVWMNPIILRLYQDGQKIHEVPRSTEQDGIIYC</sequence>
<keyword evidence="10" id="KW-1185">Reference proteome</keyword>
<name>B0Y9M2_ASPFC</name>
<gene>
    <name evidence="9" type="ORF">AFUB_081560</name>
</gene>
<dbReference type="GO" id="GO:0006629">
    <property type="term" value="P:lipid metabolic process"/>
    <property type="evidence" value="ECO:0007669"/>
    <property type="project" value="InterPro"/>
</dbReference>
<feature type="transmembrane region" description="Helical" evidence="7">
    <location>
        <begin position="365"/>
        <end position="385"/>
    </location>
</feature>
<dbReference type="Proteomes" id="UP000001699">
    <property type="component" value="Unassembled WGS sequence"/>
</dbReference>
<evidence type="ECO:0000256" key="1">
    <source>
        <dbReference type="ARBA" id="ARBA00004141"/>
    </source>
</evidence>
<comment type="subcellular location">
    <subcellularLocation>
        <location evidence="1">Membrane</location>
        <topology evidence="1">Multi-pass membrane protein</topology>
    </subcellularLocation>
</comment>
<feature type="transmembrane region" description="Helical" evidence="7">
    <location>
        <begin position="218"/>
        <end position="241"/>
    </location>
</feature>
<dbReference type="GO" id="GO:0008374">
    <property type="term" value="F:O-acyltransferase activity"/>
    <property type="evidence" value="ECO:0007669"/>
    <property type="project" value="InterPro"/>
</dbReference>
<dbReference type="InterPro" id="IPR032805">
    <property type="entry name" value="Wax_synthase_dom"/>
</dbReference>
<keyword evidence="6 7" id="KW-0472">Membrane</keyword>
<dbReference type="VEuPathDB" id="FungiDB:AFUB_081560"/>
<dbReference type="PhylomeDB" id="B0Y9M2"/>